<keyword evidence="4" id="KW-1185">Reference proteome</keyword>
<name>A0A0J8B5N1_BETVV</name>
<evidence type="ECO:0000313" key="4">
    <source>
        <dbReference type="Proteomes" id="UP000035740"/>
    </source>
</evidence>
<dbReference type="KEGG" id="bvg:104884693"/>
<dbReference type="AlphaFoldDB" id="A0A0J8B5N1"/>
<proteinExistence type="predicted"/>
<dbReference type="PANTHER" id="PTHR33270:SF5">
    <property type="entry name" value="GB|AAC00605.1"/>
    <property type="match status" value="1"/>
</dbReference>
<sequence>MRRNLSENTMSSYSGEKPKYCSSSTNKKGHSWFECSKGSFGKGSFNNSNNKRLLVVINVLGSAGPLKFVVNEEDFVGGVIDTSLKLYAKERRLPVLGSDSTNFLLYCANAASDALSPWDEIGSCGGRSFVLCKKPEQPTNMTEARSQMISQKRGGSWRAWLNKSLSLKI</sequence>
<dbReference type="InterPro" id="IPR055482">
    <property type="entry name" value="DUF7054"/>
</dbReference>
<dbReference type="PANTHER" id="PTHR33270">
    <property type="entry name" value="BNAC05G50380D PROTEIN"/>
    <property type="match status" value="1"/>
</dbReference>
<dbReference type="OrthoDB" id="1919859at2759"/>
<dbReference type="OMA" id="NEDDAVC"/>
<dbReference type="Proteomes" id="UP000035740">
    <property type="component" value="Unassembled WGS sequence"/>
</dbReference>
<organism evidence="3 4">
    <name type="scientific">Beta vulgaris subsp. vulgaris</name>
    <name type="common">Beet</name>
    <dbReference type="NCBI Taxonomy" id="3555"/>
    <lineage>
        <taxon>Eukaryota</taxon>
        <taxon>Viridiplantae</taxon>
        <taxon>Streptophyta</taxon>
        <taxon>Embryophyta</taxon>
        <taxon>Tracheophyta</taxon>
        <taxon>Spermatophyta</taxon>
        <taxon>Magnoliopsida</taxon>
        <taxon>eudicotyledons</taxon>
        <taxon>Gunneridae</taxon>
        <taxon>Pentapetalae</taxon>
        <taxon>Caryophyllales</taxon>
        <taxon>Chenopodiaceae</taxon>
        <taxon>Betoideae</taxon>
        <taxon>Beta</taxon>
    </lineage>
</organism>
<dbReference type="Gramene" id="KMS95208">
    <property type="protein sequence ID" value="KMS95208"/>
    <property type="gene ID" value="BVRB_011280"/>
</dbReference>
<evidence type="ECO:0000313" key="3">
    <source>
        <dbReference type="EMBL" id="KMS95208.1"/>
    </source>
</evidence>
<evidence type="ECO:0000259" key="2">
    <source>
        <dbReference type="Pfam" id="PF23156"/>
    </source>
</evidence>
<dbReference type="InterPro" id="IPR040358">
    <property type="entry name" value="At4g22758-like"/>
</dbReference>
<dbReference type="eggNOG" id="KOG4197">
    <property type="taxonomic scope" value="Eukaryota"/>
</dbReference>
<feature type="domain" description="DUF7054" evidence="2">
    <location>
        <begin position="50"/>
        <end position="132"/>
    </location>
</feature>
<feature type="region of interest" description="Disordered" evidence="1">
    <location>
        <begin position="1"/>
        <end position="29"/>
    </location>
</feature>
<dbReference type="EMBL" id="KQ090516">
    <property type="protein sequence ID" value="KMS95208.1"/>
    <property type="molecule type" value="Genomic_DNA"/>
</dbReference>
<gene>
    <name evidence="3" type="ORF">BVRB_011280</name>
</gene>
<reference evidence="3 4" key="1">
    <citation type="journal article" date="2014" name="Nature">
        <title>The genome of the recently domesticated crop plant sugar beet (Beta vulgaris).</title>
        <authorList>
            <person name="Dohm J.C."/>
            <person name="Minoche A.E."/>
            <person name="Holtgrawe D."/>
            <person name="Capella-Gutierrez S."/>
            <person name="Zakrzewski F."/>
            <person name="Tafer H."/>
            <person name="Rupp O."/>
            <person name="Sorensen T.R."/>
            <person name="Stracke R."/>
            <person name="Reinhardt R."/>
            <person name="Goesmann A."/>
            <person name="Kraft T."/>
            <person name="Schulz B."/>
            <person name="Stadler P.F."/>
            <person name="Schmidt T."/>
            <person name="Gabaldon T."/>
            <person name="Lehrach H."/>
            <person name="Weisshaar B."/>
            <person name="Himmelbauer H."/>
        </authorList>
    </citation>
    <scope>NUCLEOTIDE SEQUENCE [LARGE SCALE GENOMIC DNA]</scope>
    <source>
        <tissue evidence="3">Taproot</tissue>
    </source>
</reference>
<protein>
    <recommendedName>
        <fullName evidence="2">DUF7054 domain-containing protein</fullName>
    </recommendedName>
</protein>
<feature type="compositionally biased region" description="Polar residues" evidence="1">
    <location>
        <begin position="1"/>
        <end position="14"/>
    </location>
</feature>
<dbReference type="Pfam" id="PF23156">
    <property type="entry name" value="DUF7054"/>
    <property type="match status" value="1"/>
</dbReference>
<accession>A0A0J8B5N1</accession>
<evidence type="ECO:0000256" key="1">
    <source>
        <dbReference type="SAM" id="MobiDB-lite"/>
    </source>
</evidence>